<evidence type="ECO:0000256" key="7">
    <source>
        <dbReference type="SAM" id="Phobius"/>
    </source>
</evidence>
<feature type="transmembrane region" description="Helical" evidence="7">
    <location>
        <begin position="347"/>
        <end position="367"/>
    </location>
</feature>
<dbReference type="OrthoDB" id="495728at2"/>
<comment type="similarity">
    <text evidence="6">Belongs to the ABC-4 integral membrane protein family.</text>
</comment>
<evidence type="ECO:0000256" key="3">
    <source>
        <dbReference type="ARBA" id="ARBA00022692"/>
    </source>
</evidence>
<keyword evidence="2" id="KW-1003">Cell membrane</keyword>
<dbReference type="AlphaFoldDB" id="A0A4P6MUP5"/>
<dbReference type="EMBL" id="CP036164">
    <property type="protein sequence ID" value="QBF45525.1"/>
    <property type="molecule type" value="Genomic_DNA"/>
</dbReference>
<evidence type="ECO:0000259" key="8">
    <source>
        <dbReference type="Pfam" id="PF02687"/>
    </source>
</evidence>
<gene>
    <name evidence="9" type="ORF">EXU32_04155</name>
</gene>
<dbReference type="KEGG" id="jli:EXU32_04155"/>
<evidence type="ECO:0000313" key="9">
    <source>
        <dbReference type="EMBL" id="QBF45525.1"/>
    </source>
</evidence>
<feature type="transmembrane region" description="Helical" evidence="7">
    <location>
        <begin position="252"/>
        <end position="276"/>
    </location>
</feature>
<proteinExistence type="inferred from homology"/>
<evidence type="ECO:0000256" key="1">
    <source>
        <dbReference type="ARBA" id="ARBA00004651"/>
    </source>
</evidence>
<keyword evidence="10" id="KW-1185">Reference proteome</keyword>
<dbReference type="GO" id="GO:0022857">
    <property type="term" value="F:transmembrane transporter activity"/>
    <property type="evidence" value="ECO:0007669"/>
    <property type="project" value="TreeGrafter"/>
</dbReference>
<keyword evidence="4 7" id="KW-1133">Transmembrane helix</keyword>
<dbReference type="Pfam" id="PF02687">
    <property type="entry name" value="FtsX"/>
    <property type="match status" value="1"/>
</dbReference>
<organism evidence="9 10">
    <name type="scientific">Janibacter limosus</name>
    <dbReference type="NCBI Taxonomy" id="53458"/>
    <lineage>
        <taxon>Bacteria</taxon>
        <taxon>Bacillati</taxon>
        <taxon>Actinomycetota</taxon>
        <taxon>Actinomycetes</taxon>
        <taxon>Micrococcales</taxon>
        <taxon>Intrasporangiaceae</taxon>
        <taxon>Janibacter</taxon>
    </lineage>
</organism>
<reference evidence="9 10" key="1">
    <citation type="submission" date="2019-02" db="EMBL/GenBank/DDBJ databases">
        <title>Genomic data mining of an Antarctic deep-sea actinobacterium, Janibacterlimosus P3-3-X1.</title>
        <authorList>
            <person name="Liao L."/>
            <person name="Chen B."/>
        </authorList>
    </citation>
    <scope>NUCLEOTIDE SEQUENCE [LARGE SCALE GENOMIC DNA]</scope>
    <source>
        <strain evidence="9 10">P3-3-X1</strain>
    </source>
</reference>
<evidence type="ECO:0000256" key="5">
    <source>
        <dbReference type="ARBA" id="ARBA00023136"/>
    </source>
</evidence>
<dbReference type="GO" id="GO:0005886">
    <property type="term" value="C:plasma membrane"/>
    <property type="evidence" value="ECO:0007669"/>
    <property type="project" value="UniProtKB-SubCell"/>
</dbReference>
<feature type="transmembrane region" description="Helical" evidence="7">
    <location>
        <begin position="297"/>
        <end position="327"/>
    </location>
</feature>
<name>A0A4P6MUP5_9MICO</name>
<feature type="domain" description="ABC3 transporter permease C-terminal" evidence="8">
    <location>
        <begin position="256"/>
        <end position="374"/>
    </location>
</feature>
<dbReference type="RefSeq" id="WP_130628763.1">
    <property type="nucleotide sequence ID" value="NZ_CP036164.1"/>
</dbReference>
<evidence type="ECO:0000256" key="6">
    <source>
        <dbReference type="ARBA" id="ARBA00038076"/>
    </source>
</evidence>
<accession>A0A4P6MUP5</accession>
<dbReference type="PANTHER" id="PTHR30572:SF4">
    <property type="entry name" value="ABC TRANSPORTER PERMEASE YTRF"/>
    <property type="match status" value="1"/>
</dbReference>
<evidence type="ECO:0000256" key="2">
    <source>
        <dbReference type="ARBA" id="ARBA00022475"/>
    </source>
</evidence>
<evidence type="ECO:0000256" key="4">
    <source>
        <dbReference type="ARBA" id="ARBA00022989"/>
    </source>
</evidence>
<dbReference type="PANTHER" id="PTHR30572">
    <property type="entry name" value="MEMBRANE COMPONENT OF TRANSPORTER-RELATED"/>
    <property type="match status" value="1"/>
</dbReference>
<protein>
    <submittedName>
        <fullName evidence="9">ABC transporter permease</fullName>
    </submittedName>
</protein>
<dbReference type="InterPro" id="IPR003838">
    <property type="entry name" value="ABC3_permease_C"/>
</dbReference>
<keyword evidence="5 7" id="KW-0472">Membrane</keyword>
<dbReference type="InterPro" id="IPR050250">
    <property type="entry name" value="Macrolide_Exporter_MacB"/>
</dbReference>
<evidence type="ECO:0000313" key="10">
    <source>
        <dbReference type="Proteomes" id="UP000290408"/>
    </source>
</evidence>
<keyword evidence="3 7" id="KW-0812">Transmembrane</keyword>
<dbReference type="Proteomes" id="UP000290408">
    <property type="component" value="Chromosome"/>
</dbReference>
<comment type="subcellular location">
    <subcellularLocation>
        <location evidence="1">Cell membrane</location>
        <topology evidence="1">Multi-pass membrane protein</topology>
    </subcellularLocation>
</comment>
<sequence>MSSFTEFRRGLQLALSMNRRSPVKFALLTILVAMSTLVFLGVSELSRASTDSLDSAIESDLGVAGTYRVEASSDLGLTLSETLAVLRPPIDQVSDQPVVVAERFPSIHPECPPFNLLGDVTAIVLRDDTGAPEPFAPGKLPADGDLCLAGLAVPRDALREATAHEKDTYDASIVVDPVYEQVLRLASDRPPTYLIAVTTGESDDVTDQLRTSSIDALRQHAQQASVPATDAVVVTRADSGGSVRSASAGIRLVYGLIGWGVLLISGIGLLVAELIVLRDRTWFFGLARAVGARRWSIAWLVIADILLVLIAGLLVAITVLAIAGPGIASFGREAFQVELHVLRLSALPQLFLGFCVVLLLAGFYPAIQAMRLDPLDVLERR</sequence>